<organism evidence="2">
    <name type="scientific">Serratia fonticola</name>
    <dbReference type="NCBI Taxonomy" id="47917"/>
    <lineage>
        <taxon>Bacteria</taxon>
        <taxon>Pseudomonadati</taxon>
        <taxon>Pseudomonadota</taxon>
        <taxon>Gammaproteobacteria</taxon>
        <taxon>Enterobacterales</taxon>
        <taxon>Yersiniaceae</taxon>
        <taxon>Serratia</taxon>
    </lineage>
</organism>
<sequence length="115" mass="13628">MKCYAYDNADKRRRERRKALTDAYNREHGIADVEFQPQRPVLSRKKRKPIDRVQKAINPIDFAFRAQIEKAANDHLALAEKRAEKQRQLYNRVRDRHGQQITARQKTFGKSIPLI</sequence>
<proteinExistence type="predicted"/>
<accession>A0A542D4I1</accession>
<protein>
    <submittedName>
        <fullName evidence="2">Uncharacterized protein</fullName>
    </submittedName>
</protein>
<reference evidence="2" key="1">
    <citation type="submission" date="2019-06" db="EMBL/GenBank/DDBJ databases">
        <authorList>
            <person name="Deangelis K."/>
            <person name="Huntemann M."/>
            <person name="Clum A."/>
            <person name="Pillay M."/>
            <person name="Palaniappan K."/>
            <person name="Varghese N."/>
            <person name="Mikhailova N."/>
            <person name="Stamatis D."/>
            <person name="Reddy T."/>
            <person name="Daum C."/>
            <person name="Shapiro N."/>
            <person name="Ivanova N."/>
            <person name="Kyrpides N."/>
            <person name="Woyke T."/>
        </authorList>
    </citation>
    <scope>NUCLEOTIDE SEQUENCE [LARGE SCALE GENOMIC DNA]</scope>
    <source>
        <strain evidence="2">128R</strain>
    </source>
</reference>
<evidence type="ECO:0000256" key="1">
    <source>
        <dbReference type="SAM" id="MobiDB-lite"/>
    </source>
</evidence>
<comment type="caution">
    <text evidence="2">The sequence shown here is derived from an EMBL/GenBank/DDBJ whole genome shotgun (WGS) entry which is preliminary data.</text>
</comment>
<dbReference type="AlphaFoldDB" id="A0A542D4I1"/>
<name>A0A542D4I1_SERFO</name>
<reference evidence="2" key="2">
    <citation type="submission" date="2019-08" db="EMBL/GenBank/DDBJ databases">
        <title>Investigation of anaerobic lignin degradation for improved lignocellulosic biofuels.</title>
        <authorList>
            <person name="Deangelis K.PhD."/>
        </authorList>
    </citation>
    <scope>NUCLEOTIDE SEQUENCE [LARGE SCALE GENOMIC DNA]</scope>
    <source>
        <strain evidence="2">128R</strain>
    </source>
</reference>
<feature type="region of interest" description="Disordered" evidence="1">
    <location>
        <begin position="95"/>
        <end position="115"/>
    </location>
</feature>
<dbReference type="OrthoDB" id="6465571at2"/>
<dbReference type="EMBL" id="VISQ01000001">
    <property type="protein sequence ID" value="TVZ72482.1"/>
    <property type="molecule type" value="Genomic_DNA"/>
</dbReference>
<gene>
    <name evidence="2" type="ORF">FHU10_5162</name>
</gene>
<evidence type="ECO:0000313" key="2">
    <source>
        <dbReference type="EMBL" id="TVZ72482.1"/>
    </source>
</evidence>